<evidence type="ECO:0000313" key="3">
    <source>
        <dbReference type="EMBL" id="GAV01278.1"/>
    </source>
</evidence>
<dbReference type="AlphaFoldDB" id="A0A1D1VNG3"/>
<organism evidence="3 4">
    <name type="scientific">Ramazzottius varieornatus</name>
    <name type="common">Water bear</name>
    <name type="synonym">Tardigrade</name>
    <dbReference type="NCBI Taxonomy" id="947166"/>
    <lineage>
        <taxon>Eukaryota</taxon>
        <taxon>Metazoa</taxon>
        <taxon>Ecdysozoa</taxon>
        <taxon>Tardigrada</taxon>
        <taxon>Eutardigrada</taxon>
        <taxon>Parachela</taxon>
        <taxon>Hypsibioidea</taxon>
        <taxon>Ramazzottiidae</taxon>
        <taxon>Ramazzottius</taxon>
    </lineage>
</organism>
<comment type="caution">
    <text evidence="3">The sequence shown here is derived from an EMBL/GenBank/DDBJ whole genome shotgun (WGS) entry which is preliminary data.</text>
</comment>
<keyword evidence="1" id="KW-0472">Membrane</keyword>
<dbReference type="Proteomes" id="UP000186922">
    <property type="component" value="Unassembled WGS sequence"/>
</dbReference>
<gene>
    <name evidence="3" type="primary">RvY_12015-1</name>
    <name evidence="3" type="synonym">RvY_12015.1</name>
    <name evidence="3" type="ORF">RvY_12015</name>
</gene>
<dbReference type="EMBL" id="BDGG01000007">
    <property type="protein sequence ID" value="GAV01278.1"/>
    <property type="molecule type" value="Genomic_DNA"/>
</dbReference>
<dbReference type="STRING" id="947166.A0A1D1VNG3"/>
<feature type="domain" description="DUF7164" evidence="2">
    <location>
        <begin position="107"/>
        <end position="452"/>
    </location>
</feature>
<evidence type="ECO:0000259" key="2">
    <source>
        <dbReference type="Pfam" id="PF23741"/>
    </source>
</evidence>
<reference evidence="3 4" key="1">
    <citation type="journal article" date="2016" name="Nat. Commun.">
        <title>Extremotolerant tardigrade genome and improved radiotolerance of human cultured cells by tardigrade-unique protein.</title>
        <authorList>
            <person name="Hashimoto T."/>
            <person name="Horikawa D.D."/>
            <person name="Saito Y."/>
            <person name="Kuwahara H."/>
            <person name="Kozuka-Hata H."/>
            <person name="Shin-I T."/>
            <person name="Minakuchi Y."/>
            <person name="Ohishi K."/>
            <person name="Motoyama A."/>
            <person name="Aizu T."/>
            <person name="Enomoto A."/>
            <person name="Kondo K."/>
            <person name="Tanaka S."/>
            <person name="Hara Y."/>
            <person name="Koshikawa S."/>
            <person name="Sagara H."/>
            <person name="Miura T."/>
            <person name="Yokobori S."/>
            <person name="Miyagawa K."/>
            <person name="Suzuki Y."/>
            <person name="Kubo T."/>
            <person name="Oyama M."/>
            <person name="Kohara Y."/>
            <person name="Fujiyama A."/>
            <person name="Arakawa K."/>
            <person name="Katayama T."/>
            <person name="Toyoda A."/>
            <person name="Kunieda T."/>
        </authorList>
    </citation>
    <scope>NUCLEOTIDE SEQUENCE [LARGE SCALE GENOMIC DNA]</scope>
    <source>
        <strain evidence="3 4">YOKOZUNA-1</strain>
    </source>
</reference>
<evidence type="ECO:0000313" key="4">
    <source>
        <dbReference type="Proteomes" id="UP000186922"/>
    </source>
</evidence>
<keyword evidence="1" id="KW-1133">Transmembrane helix</keyword>
<name>A0A1D1VNG3_RAMVA</name>
<keyword evidence="4" id="KW-1185">Reference proteome</keyword>
<keyword evidence="1" id="KW-0812">Transmembrane</keyword>
<dbReference type="OrthoDB" id="330499at2759"/>
<protein>
    <recommendedName>
        <fullName evidence="2">DUF7164 domain-containing protein</fullName>
    </recommendedName>
</protein>
<evidence type="ECO:0000256" key="1">
    <source>
        <dbReference type="SAM" id="Phobius"/>
    </source>
</evidence>
<sequence length="467" mass="52840">MKKLVYLISPKRSKSLAIAQGCFLLIVGLLSTIFVMTNNSGYGMTQRIWNSFAGVGGKMAYPYLSLEERVVDLDNKLSDSGSSFGASELDSLGSGCSYDRPELVRAQPLMRAVVVYFSVPQLNVYLDQLKWCMRSLLEMMKNEPPLWRTDMVVYVENITLPHLLDLGCSTTARQNSSEPFRCILVEYIRIENRKLTVNSTEYERDAVTQLKEYPYGESIMPLAENPTAYANYDYVIRTDLDVFFTPAFAKWLPPHCAFISGSGGYGDQYNMQKLAHVANYSGIYFNTTVWNIGSTWIGPPALVAKVAERTVHWMIHLSKVEFSPKMRTMAFWSMAAMWPEWHYGVLSMYGAHLAINEILQLGNKYPFQKTDLDHPTTSQANCTTDGPIHLHTYQSPEYFSKYVFTERRYVGDNALPTVLNSTRCCDYAGYIAADSLNMTSFELAIRLKTAKLALDERNPAIVLGTQF</sequence>
<proteinExistence type="predicted"/>
<dbReference type="Pfam" id="PF23741">
    <property type="entry name" value="DUF7164"/>
    <property type="match status" value="1"/>
</dbReference>
<dbReference type="InterPro" id="IPR055588">
    <property type="entry name" value="DUF7164"/>
</dbReference>
<feature type="transmembrane region" description="Helical" evidence="1">
    <location>
        <begin position="16"/>
        <end position="36"/>
    </location>
</feature>
<accession>A0A1D1VNG3</accession>